<dbReference type="Gene3D" id="3.40.50.720">
    <property type="entry name" value="NAD(P)-binding Rossmann-like Domain"/>
    <property type="match status" value="1"/>
</dbReference>
<organism evidence="3 4">
    <name type="scientific">Methylobacterium indicum</name>
    <dbReference type="NCBI Taxonomy" id="1775910"/>
    <lineage>
        <taxon>Bacteria</taxon>
        <taxon>Pseudomonadati</taxon>
        <taxon>Pseudomonadota</taxon>
        <taxon>Alphaproteobacteria</taxon>
        <taxon>Hyphomicrobiales</taxon>
        <taxon>Methylobacteriaceae</taxon>
        <taxon>Methylobacterium</taxon>
    </lineage>
</organism>
<comment type="caution">
    <text evidence="3">The sequence shown here is derived from an EMBL/GenBank/DDBJ whole genome shotgun (WGS) entry which is preliminary data.</text>
</comment>
<keyword evidence="4" id="KW-1185">Reference proteome</keyword>
<dbReference type="PRINTS" id="PR00081">
    <property type="entry name" value="GDHRDH"/>
</dbReference>
<dbReference type="Pfam" id="PF13561">
    <property type="entry name" value="adh_short_C2"/>
    <property type="match status" value="1"/>
</dbReference>
<dbReference type="SUPFAM" id="SSF51735">
    <property type="entry name" value="NAD(P)-binding Rossmann-fold domains"/>
    <property type="match status" value="1"/>
</dbReference>
<dbReference type="InterPro" id="IPR002347">
    <property type="entry name" value="SDR_fam"/>
</dbReference>
<evidence type="ECO:0000313" key="4">
    <source>
        <dbReference type="Proteomes" id="UP000036471"/>
    </source>
</evidence>
<proteinExistence type="inferred from homology"/>
<comment type="similarity">
    <text evidence="1">Belongs to the short-chain dehydrogenases/reductases (SDR) family.</text>
</comment>
<dbReference type="InterPro" id="IPR036291">
    <property type="entry name" value="NAD(P)-bd_dom_sf"/>
</dbReference>
<gene>
    <name evidence="3" type="ORF">QR79_08455</name>
</gene>
<sequence length="262" mass="27972">MRTNQARRVVVTGAADGIGLACCETLRREGWNVVMVDIDGERLAERASRLGAPHHVVDVTDADALSALADALEHRDPELGPIEGLVNSAGIVQKPLPPEHLPLAEYDRVIAVDQRGTYLSCVAFGRHMAARRRGSIVNIASITGMRSVPLHAYGPAKAAVIATGECLAAEWGPSGVRVNTVSPGYTFTERVRQRVETGERALEHMTGTSALGRVVQPSEIADAVSFLLSNRSSAITGINIPVDCGWLLAPSWSTYGGLRHPV</sequence>
<evidence type="ECO:0000256" key="1">
    <source>
        <dbReference type="ARBA" id="ARBA00006484"/>
    </source>
</evidence>
<dbReference type="EMBL" id="JTHG01000059">
    <property type="protein sequence ID" value="KMO25267.1"/>
    <property type="molecule type" value="Genomic_DNA"/>
</dbReference>
<keyword evidence="2" id="KW-0560">Oxidoreductase</keyword>
<dbReference type="RefSeq" id="WP_048425592.1">
    <property type="nucleotide sequence ID" value="NZ_JTHF01000007.1"/>
</dbReference>
<evidence type="ECO:0000256" key="2">
    <source>
        <dbReference type="ARBA" id="ARBA00023002"/>
    </source>
</evidence>
<accession>A0ABR5HFA2</accession>
<dbReference type="Proteomes" id="UP000036471">
    <property type="component" value="Unassembled WGS sequence"/>
</dbReference>
<dbReference type="PRINTS" id="PR00080">
    <property type="entry name" value="SDRFAMILY"/>
</dbReference>
<protein>
    <submittedName>
        <fullName evidence="3">Short-chain dehydrogenase</fullName>
    </submittedName>
</protein>
<reference evidence="3 4" key="1">
    <citation type="submission" date="2014-11" db="EMBL/GenBank/DDBJ databases">
        <title>Comparative genomics of Methylobacterium species.</title>
        <authorList>
            <person name="Chaudhry V."/>
            <person name="Patil P.B."/>
        </authorList>
    </citation>
    <scope>NUCLEOTIDE SEQUENCE [LARGE SCALE GENOMIC DNA]</scope>
    <source>
        <strain evidence="3 4">SE3.6</strain>
    </source>
</reference>
<dbReference type="PANTHER" id="PTHR42760:SF115">
    <property type="entry name" value="3-OXOACYL-[ACYL-CARRIER-PROTEIN] REDUCTASE FABG"/>
    <property type="match status" value="1"/>
</dbReference>
<evidence type="ECO:0000313" key="3">
    <source>
        <dbReference type="EMBL" id="KMO25267.1"/>
    </source>
</evidence>
<dbReference type="CDD" id="cd05233">
    <property type="entry name" value="SDR_c"/>
    <property type="match status" value="1"/>
</dbReference>
<dbReference type="PANTHER" id="PTHR42760">
    <property type="entry name" value="SHORT-CHAIN DEHYDROGENASES/REDUCTASES FAMILY MEMBER"/>
    <property type="match status" value="1"/>
</dbReference>
<name>A0ABR5HFA2_9HYPH</name>